<dbReference type="GO" id="GO:0042597">
    <property type="term" value="C:periplasmic space"/>
    <property type="evidence" value="ECO:0007669"/>
    <property type="project" value="InterPro"/>
</dbReference>
<feature type="signal peptide" evidence="2">
    <location>
        <begin position="1"/>
        <end position="16"/>
    </location>
</feature>
<dbReference type="AlphaFoldDB" id="A0A1I4TGI0"/>
<feature type="chain" id="PRO_5011493282" evidence="2">
    <location>
        <begin position="17"/>
        <end position="350"/>
    </location>
</feature>
<proteinExistence type="predicted"/>
<dbReference type="InterPro" id="IPR025392">
    <property type="entry name" value="DUF4124"/>
</dbReference>
<feature type="domain" description="DUF4124" evidence="3">
    <location>
        <begin position="30"/>
        <end position="84"/>
    </location>
</feature>
<evidence type="ECO:0000259" key="3">
    <source>
        <dbReference type="Pfam" id="PF13511"/>
    </source>
</evidence>
<gene>
    <name evidence="4" type="ORF">SAMN04487961_1139</name>
</gene>
<keyword evidence="5" id="KW-1185">Reference proteome</keyword>
<evidence type="ECO:0000313" key="4">
    <source>
        <dbReference type="EMBL" id="SFM75816.1"/>
    </source>
</evidence>
<feature type="region of interest" description="Disordered" evidence="1">
    <location>
        <begin position="47"/>
        <end position="86"/>
    </location>
</feature>
<accession>A0A1I4TGI0</accession>
<evidence type="ECO:0000313" key="5">
    <source>
        <dbReference type="Proteomes" id="UP000199339"/>
    </source>
</evidence>
<dbReference type="PROSITE" id="PS51257">
    <property type="entry name" value="PROKAR_LIPOPROTEIN"/>
    <property type="match status" value="1"/>
</dbReference>
<name>A0A1I4TGI0_9GAMM</name>
<dbReference type="RefSeq" id="WP_245777375.1">
    <property type="nucleotide sequence ID" value="NZ_FOUR01000002.1"/>
</dbReference>
<dbReference type="GO" id="GO:0008643">
    <property type="term" value="P:carbohydrate transport"/>
    <property type="evidence" value="ECO:0007669"/>
    <property type="project" value="InterPro"/>
</dbReference>
<dbReference type="Pfam" id="PF13511">
    <property type="entry name" value="DUF4124"/>
    <property type="match status" value="1"/>
</dbReference>
<evidence type="ECO:0000256" key="1">
    <source>
        <dbReference type="SAM" id="MobiDB-lite"/>
    </source>
</evidence>
<dbReference type="Proteomes" id="UP000199339">
    <property type="component" value="Unassembled WGS sequence"/>
</dbReference>
<dbReference type="EMBL" id="FOUR01000002">
    <property type="protein sequence ID" value="SFM75816.1"/>
    <property type="molecule type" value="Genomic_DNA"/>
</dbReference>
<reference evidence="5" key="1">
    <citation type="submission" date="2016-10" db="EMBL/GenBank/DDBJ databases">
        <authorList>
            <person name="Varghese N."/>
            <person name="Submissions S."/>
        </authorList>
    </citation>
    <scope>NUCLEOTIDE SEQUENCE [LARGE SCALE GENOMIC DNA]</scope>
    <source>
        <strain evidence="5">CGMCC 1.6775</strain>
    </source>
</reference>
<sequence>MTRKACRQIPMVVALAAVLVGCQLGGSPTSEREGYFTWVDEQGRVRYSPIPEKTSDGARDSEAGSAAMPVDSSGQEPATPTPPALQPEEEYTLENYPDAEQLARDGYVRPGEPRPYFTWRDAEGNIRVSYYTPDTRTDVQKGRVQPPVEITSASIHQPGAAPVPEAPVEGYDPDAMAILGVDEEASFFSQFAKSCCQSLSTRERQSWISGREFEVDIGDASEHHDFATGTSPFALVALPDARQHPDFVFRLRSFARDGLFVPSLAFLDEELRPVRVVTDMAMEFEPESWHSRAYLQAWIPAFPARGERWMVIFTRAEDRDSQTVLETGQGPQSIPHVTTGELGLELVAED</sequence>
<dbReference type="Pfam" id="PF07148">
    <property type="entry name" value="MalM"/>
    <property type="match status" value="1"/>
</dbReference>
<evidence type="ECO:0000256" key="2">
    <source>
        <dbReference type="SAM" id="SignalP"/>
    </source>
</evidence>
<keyword evidence="2" id="KW-0732">Signal</keyword>
<protein>
    <submittedName>
        <fullName evidence="4">Maltose operon substrate-binding protein (MalM)</fullName>
    </submittedName>
</protein>
<feature type="compositionally biased region" description="Basic and acidic residues" evidence="1">
    <location>
        <begin position="53"/>
        <end position="62"/>
    </location>
</feature>
<dbReference type="InterPro" id="IPR010794">
    <property type="entry name" value="MalM"/>
</dbReference>
<organism evidence="4 5">
    <name type="scientific">Marinobacter pelagius</name>
    <dbReference type="NCBI Taxonomy" id="379482"/>
    <lineage>
        <taxon>Bacteria</taxon>
        <taxon>Pseudomonadati</taxon>
        <taxon>Pseudomonadota</taxon>
        <taxon>Gammaproteobacteria</taxon>
        <taxon>Pseudomonadales</taxon>
        <taxon>Marinobacteraceae</taxon>
        <taxon>Marinobacter</taxon>
    </lineage>
</organism>